<evidence type="ECO:0000256" key="5">
    <source>
        <dbReference type="ARBA" id="ARBA00023251"/>
    </source>
</evidence>
<feature type="binding site" evidence="10">
    <location>
        <position position="67"/>
    </location>
    <ligand>
        <name>substrate</name>
    </ligand>
</feature>
<evidence type="ECO:0000256" key="1">
    <source>
        <dbReference type="ARBA" id="ARBA00011738"/>
    </source>
</evidence>
<evidence type="ECO:0000256" key="6">
    <source>
        <dbReference type="ARBA" id="ARBA00023315"/>
    </source>
</evidence>
<dbReference type="InterPro" id="IPR016181">
    <property type="entry name" value="Acyl_CoA_acyltransferase"/>
</dbReference>
<proteinExistence type="predicted"/>
<evidence type="ECO:0000256" key="7">
    <source>
        <dbReference type="ARBA" id="ARBA00029660"/>
    </source>
</evidence>
<comment type="function">
    <text evidence="9">Catalyzes the transfer of an acetyl group from acetyl-CoA to the 6'-amino group of aminoglycoside molecules conferring resistance to antibiotics containing the purpurosamine ring.</text>
</comment>
<keyword evidence="6 9" id="KW-0012">Acyltransferase</keyword>
<feature type="binding site" evidence="10">
    <location>
        <begin position="90"/>
        <end position="95"/>
    </location>
    <ligand>
        <name>acetyl-CoA</name>
        <dbReference type="ChEBI" id="CHEBI:57288"/>
    </ligand>
</feature>
<protein>
    <recommendedName>
        <fullName evidence="3 9">Aminoglycoside N(6')-acetyltransferase type 1</fullName>
        <ecNumber evidence="2 9">2.3.1.82</ecNumber>
    </recommendedName>
    <alternativeName>
        <fullName evidence="7 9">Aminoglycoside resistance protein</fullName>
    </alternativeName>
</protein>
<evidence type="ECO:0000256" key="3">
    <source>
        <dbReference type="ARBA" id="ARBA00017677"/>
    </source>
</evidence>
<comment type="catalytic activity">
    <reaction evidence="8 9">
        <text>kanamycin B + acetyl-CoA = N(6')-acetylkanamycin B + CoA + H(+)</text>
        <dbReference type="Rhea" id="RHEA:16449"/>
        <dbReference type="ChEBI" id="CHEBI:15378"/>
        <dbReference type="ChEBI" id="CHEBI:57287"/>
        <dbReference type="ChEBI" id="CHEBI:57288"/>
        <dbReference type="ChEBI" id="CHEBI:58390"/>
        <dbReference type="ChEBI" id="CHEBI:58549"/>
        <dbReference type="EC" id="2.3.1.82"/>
    </reaction>
</comment>
<dbReference type="GO" id="GO:0046677">
    <property type="term" value="P:response to antibiotic"/>
    <property type="evidence" value="ECO:0007669"/>
    <property type="project" value="UniProtKB-KW"/>
</dbReference>
<feature type="binding site" evidence="10">
    <location>
        <position position="116"/>
    </location>
    <ligand>
        <name>substrate</name>
    </ligand>
</feature>
<reference evidence="12 13" key="1">
    <citation type="submission" date="2017-02" db="EMBL/GenBank/DDBJ databases">
        <title>Chromobacterium haemolyticum H5244.</title>
        <authorList>
            <person name="Gulvik C.A."/>
        </authorList>
    </citation>
    <scope>NUCLEOTIDE SEQUENCE [LARGE SCALE GENOMIC DNA]</scope>
    <source>
        <strain evidence="12 13">H5244</strain>
    </source>
</reference>
<dbReference type="CDD" id="cd04301">
    <property type="entry name" value="NAT_SF"/>
    <property type="match status" value="1"/>
</dbReference>
<dbReference type="GO" id="GO:0047663">
    <property type="term" value="F:aminoglycoside 6'-N-acetyltransferase activity"/>
    <property type="evidence" value="ECO:0007669"/>
    <property type="project" value="UniProtKB-EC"/>
</dbReference>
<feature type="binding site" evidence="10">
    <location>
        <begin position="82"/>
        <end position="84"/>
    </location>
    <ligand>
        <name>acetyl-CoA</name>
        <dbReference type="ChEBI" id="CHEBI:57288"/>
    </ligand>
</feature>
<dbReference type="Pfam" id="PF00583">
    <property type="entry name" value="Acetyltransf_1"/>
    <property type="match status" value="1"/>
</dbReference>
<dbReference type="SUPFAM" id="SSF55729">
    <property type="entry name" value="Acyl-CoA N-acyltransferases (Nat)"/>
    <property type="match status" value="1"/>
</dbReference>
<evidence type="ECO:0000259" key="11">
    <source>
        <dbReference type="PROSITE" id="PS51186"/>
    </source>
</evidence>
<comment type="subunit">
    <text evidence="1 9">Homodimer.</text>
</comment>
<feature type="binding site" evidence="10">
    <location>
        <position position="121"/>
    </location>
    <ligand>
        <name>acetyl-CoA</name>
        <dbReference type="ChEBI" id="CHEBI:57288"/>
    </ligand>
</feature>
<keyword evidence="4 9" id="KW-0808">Transferase</keyword>
<dbReference type="NCBIfam" id="NF043067">
    <property type="entry name" value="AAC_6p_group_E"/>
    <property type="match status" value="1"/>
</dbReference>
<feature type="domain" description="N-acetyltransferase" evidence="11">
    <location>
        <begin position="1"/>
        <end position="147"/>
    </location>
</feature>
<dbReference type="RefSeq" id="WP_081555791.1">
    <property type="nucleotide sequence ID" value="NZ_CP109905.1"/>
</dbReference>
<keyword evidence="5 9" id="KW-0046">Antibiotic resistance</keyword>
<evidence type="ECO:0000256" key="9">
    <source>
        <dbReference type="PIRNR" id="PIRNR000452"/>
    </source>
</evidence>
<sequence>MPIQKLDRAALPDWVALRQQLWPHHAPTSHYQDGEAILASGHLAAFLARDAAGQAVGFADAAIRHDYVNGCANSPVAFLEGIFVLPACRRNGIARQLVTAVQAWGLEHDCMELASDAPLDNLASQSMHARLGFEETERVVFYRMPLR</sequence>
<dbReference type="InterPro" id="IPR050832">
    <property type="entry name" value="Bact_Acetyltransf"/>
</dbReference>
<evidence type="ECO:0000256" key="2">
    <source>
        <dbReference type="ARBA" id="ARBA00012888"/>
    </source>
</evidence>
<dbReference type="InterPro" id="IPR024170">
    <property type="entry name" value="Aminoglycoside_N6-AcTrfrase"/>
</dbReference>
<evidence type="ECO:0000256" key="8">
    <source>
        <dbReference type="ARBA" id="ARBA00048923"/>
    </source>
</evidence>
<dbReference type="InterPro" id="IPR000182">
    <property type="entry name" value="GNAT_dom"/>
</dbReference>
<feature type="binding site" evidence="10">
    <location>
        <position position="80"/>
    </location>
    <ligand>
        <name>substrate</name>
    </ligand>
</feature>
<evidence type="ECO:0000256" key="4">
    <source>
        <dbReference type="ARBA" id="ARBA00022679"/>
    </source>
</evidence>
<dbReference type="EMBL" id="MUKV01000016">
    <property type="protein sequence ID" value="OQS38222.1"/>
    <property type="molecule type" value="Genomic_DNA"/>
</dbReference>
<evidence type="ECO:0000313" key="12">
    <source>
        <dbReference type="EMBL" id="OQS38222.1"/>
    </source>
</evidence>
<dbReference type="PROSITE" id="PS51186">
    <property type="entry name" value="GNAT"/>
    <property type="match status" value="1"/>
</dbReference>
<dbReference type="Gene3D" id="3.40.630.30">
    <property type="match status" value="1"/>
</dbReference>
<dbReference type="PANTHER" id="PTHR43877">
    <property type="entry name" value="AMINOALKYLPHOSPHONATE N-ACETYLTRANSFERASE-RELATED-RELATED"/>
    <property type="match status" value="1"/>
</dbReference>
<organism evidence="12 13">
    <name type="scientific">Chromobacterium haemolyticum</name>
    <dbReference type="NCBI Taxonomy" id="394935"/>
    <lineage>
        <taxon>Bacteria</taxon>
        <taxon>Pseudomonadati</taxon>
        <taxon>Pseudomonadota</taxon>
        <taxon>Betaproteobacteria</taxon>
        <taxon>Neisseriales</taxon>
        <taxon>Chromobacteriaceae</taxon>
        <taxon>Chromobacterium</taxon>
    </lineage>
</organism>
<evidence type="ECO:0000313" key="13">
    <source>
        <dbReference type="Proteomes" id="UP000192721"/>
    </source>
</evidence>
<evidence type="ECO:0000256" key="10">
    <source>
        <dbReference type="PIRSR" id="PIRSR000452-1"/>
    </source>
</evidence>
<dbReference type="Proteomes" id="UP000192721">
    <property type="component" value="Unassembled WGS sequence"/>
</dbReference>
<dbReference type="EC" id="2.3.1.82" evidence="2 9"/>
<feature type="binding site" evidence="10">
    <location>
        <position position="137"/>
    </location>
    <ligand>
        <name>substrate</name>
    </ligand>
</feature>
<dbReference type="PIRSF" id="PIRSF000452">
    <property type="entry name" value="6-N-acetyltransf"/>
    <property type="match status" value="1"/>
</dbReference>
<feature type="binding site" evidence="10">
    <location>
        <position position="22"/>
    </location>
    <ligand>
        <name>substrate</name>
    </ligand>
</feature>
<accession>A0A1W0CUG4</accession>
<comment type="caution">
    <text evidence="12">The sequence shown here is derived from an EMBL/GenBank/DDBJ whole genome shotgun (WGS) entry which is preliminary data.</text>
</comment>
<gene>
    <name evidence="12" type="ORF">B0T45_13255</name>
</gene>
<dbReference type="AlphaFoldDB" id="A0A1W0CUG4"/>
<name>A0A1W0CUG4_9NEIS</name>
<feature type="binding site" evidence="10">
    <location>
        <position position="25"/>
    </location>
    <ligand>
        <name>substrate</name>
    </ligand>
</feature>